<dbReference type="Gene3D" id="2.130.10.10">
    <property type="entry name" value="YVTN repeat-like/Quinoprotein amine dehydrogenase"/>
    <property type="match status" value="1"/>
</dbReference>
<accession>A0AAD5PRX8</accession>
<dbReference type="InterPro" id="IPR015943">
    <property type="entry name" value="WD40/YVTN_repeat-like_dom_sf"/>
</dbReference>
<protein>
    <submittedName>
        <fullName evidence="1">Uncharacterized protein</fullName>
    </submittedName>
</protein>
<dbReference type="SUPFAM" id="SSF50978">
    <property type="entry name" value="WD40 repeat-like"/>
    <property type="match status" value="1"/>
</dbReference>
<dbReference type="InterPro" id="IPR036322">
    <property type="entry name" value="WD40_repeat_dom_sf"/>
</dbReference>
<proteinExistence type="predicted"/>
<gene>
    <name evidence="1" type="ORF">GHT06_017963</name>
</gene>
<dbReference type="Proteomes" id="UP000820818">
    <property type="component" value="Linkage Group LG7"/>
</dbReference>
<reference evidence="1 2" key="1">
    <citation type="submission" date="2022-05" db="EMBL/GenBank/DDBJ databases">
        <title>A multi-omics perspective on studying reproductive biology in Daphnia sinensis.</title>
        <authorList>
            <person name="Jia J."/>
        </authorList>
    </citation>
    <scope>NUCLEOTIDE SEQUENCE [LARGE SCALE GENOMIC DNA]</scope>
    <source>
        <strain evidence="1 2">WSL</strain>
    </source>
</reference>
<evidence type="ECO:0000313" key="1">
    <source>
        <dbReference type="EMBL" id="KAI9555448.1"/>
    </source>
</evidence>
<comment type="caution">
    <text evidence="1">The sequence shown here is derived from an EMBL/GenBank/DDBJ whole genome shotgun (WGS) entry which is preliminary data.</text>
</comment>
<dbReference type="EMBL" id="WJBH02000007">
    <property type="protein sequence ID" value="KAI9555448.1"/>
    <property type="molecule type" value="Genomic_DNA"/>
</dbReference>
<evidence type="ECO:0000313" key="2">
    <source>
        <dbReference type="Proteomes" id="UP000820818"/>
    </source>
</evidence>
<sequence length="745" mass="84396">MNCQIPHCRWTLRDHKRSSSSHFKTAARELNESQFEFDCNITCPRVGVHPNGSLEVIAADGECHPLNIDLKEHHTLPTPLMPPNTSVKCGRDPILKQAGRNDDRNRFLFEEYLAHECRLLIRNGKAKITLKGIALDWEGFLAGEELPETHECFKTIMERYGCDEPPAESYVGGNLETLWLNNERYLIHSAMEPFDYQLCLTRMAMTDVLNSSMDLGIKVPLDGGALYQIAVPRQNYLREANLVENNDPLFATRQLYTTRIWKVEESSTDGRPNITNVQSYSDPSSAVRCVAVSHFEWGEFCELRSREVKIARDGNLVYENKFDMEYDCCVYLNPKALMLSSKRRVDMLDTRCRSTGNLGSILSIGDPNLCAHFNMETTERITSFAASPTRENICFTSTEKSLLVWDIRSGNRPLCRTAHRLSNSPDWISIVPVSPEKDWIFLDSQVPASSGMIGLSWNNQGLCLDGSIKLPVTSVEIEPRYRWTVLDTLEVLQERGLGLDWVIQNRFNQMRSGIACAKESDGTIQIWQCTVAGDIFSQQLNPNKRIGPSQQTATRTFFNQLNDWMEAIEQSEELNASLSTNLFDQNEQFAAEVLMDGVEKIHEDIQQGNLEMGAYSDSRFALPDTLEQYCPIDLTDQAKGRGATYNKEWMVQETSPSPGAETGDFTEEDTFSYDFQDDLISSTPFQSTNRSRIAPLPGFLMSSTPAIRAAKPNFFSTPNQRATTQQQPHNSNHLLRAHLRQNENN</sequence>
<organism evidence="1 2">
    <name type="scientific">Daphnia sinensis</name>
    <dbReference type="NCBI Taxonomy" id="1820382"/>
    <lineage>
        <taxon>Eukaryota</taxon>
        <taxon>Metazoa</taxon>
        <taxon>Ecdysozoa</taxon>
        <taxon>Arthropoda</taxon>
        <taxon>Crustacea</taxon>
        <taxon>Branchiopoda</taxon>
        <taxon>Diplostraca</taxon>
        <taxon>Cladocera</taxon>
        <taxon>Anomopoda</taxon>
        <taxon>Daphniidae</taxon>
        <taxon>Daphnia</taxon>
        <taxon>Daphnia similis group</taxon>
    </lineage>
</organism>
<keyword evidence="2" id="KW-1185">Reference proteome</keyword>
<dbReference type="AlphaFoldDB" id="A0AAD5PRX8"/>
<name>A0AAD5PRX8_9CRUS</name>